<gene>
    <name evidence="1" type="ORF">EKG38_17175</name>
</gene>
<accession>A0A431WQM5</accession>
<reference evidence="1 2" key="1">
    <citation type="submission" date="2018-12" db="EMBL/GenBank/DDBJ databases">
        <authorList>
            <person name="Yu L."/>
        </authorList>
    </citation>
    <scope>NUCLEOTIDE SEQUENCE [LARGE SCALE GENOMIC DNA]</scope>
    <source>
        <strain evidence="1 2">HAW-EB2</strain>
    </source>
</reference>
<sequence length="125" mass="14340">MNTLFTYIKAIHSQKSETELVNIVNIVNKETKSDAYIDAGVDVGGGGVIEVSEYEATYHYDNGVVVRHKVERDSIPSELQCEECWISYEVLDFAGQDIKPFRKTFYNSCQEEFWLKMHSDSLAFE</sequence>
<name>A0A431WQM5_9GAMM</name>
<dbReference type="RefSeq" id="WP_126521449.1">
    <property type="nucleotide sequence ID" value="NZ_RXNU01000010.1"/>
</dbReference>
<proteinExistence type="predicted"/>
<dbReference type="AlphaFoldDB" id="A0A431WQM5"/>
<dbReference type="Proteomes" id="UP000267448">
    <property type="component" value="Unassembled WGS sequence"/>
</dbReference>
<dbReference type="EMBL" id="RXNU01000010">
    <property type="protein sequence ID" value="RTR37751.1"/>
    <property type="molecule type" value="Genomic_DNA"/>
</dbReference>
<evidence type="ECO:0000313" key="2">
    <source>
        <dbReference type="Proteomes" id="UP000267448"/>
    </source>
</evidence>
<keyword evidence="2" id="KW-1185">Reference proteome</keyword>
<protein>
    <submittedName>
        <fullName evidence="1">Uncharacterized protein</fullName>
    </submittedName>
</protein>
<dbReference type="OrthoDB" id="8605335at2"/>
<organism evidence="1 2">
    <name type="scientific">Shewanella canadensis</name>
    <dbReference type="NCBI Taxonomy" id="271096"/>
    <lineage>
        <taxon>Bacteria</taxon>
        <taxon>Pseudomonadati</taxon>
        <taxon>Pseudomonadota</taxon>
        <taxon>Gammaproteobacteria</taxon>
        <taxon>Alteromonadales</taxon>
        <taxon>Shewanellaceae</taxon>
        <taxon>Shewanella</taxon>
    </lineage>
</organism>
<comment type="caution">
    <text evidence="1">The sequence shown here is derived from an EMBL/GenBank/DDBJ whole genome shotgun (WGS) entry which is preliminary data.</text>
</comment>
<evidence type="ECO:0000313" key="1">
    <source>
        <dbReference type="EMBL" id="RTR37751.1"/>
    </source>
</evidence>